<feature type="transmembrane region" description="Helical" evidence="1">
    <location>
        <begin position="314"/>
        <end position="337"/>
    </location>
</feature>
<evidence type="ECO:0000313" key="2">
    <source>
        <dbReference type="EMBL" id="CAE8620288.1"/>
    </source>
</evidence>
<keyword evidence="1" id="KW-0812">Transmembrane</keyword>
<dbReference type="EMBL" id="CAJNNV010027407">
    <property type="protein sequence ID" value="CAE8620288.1"/>
    <property type="molecule type" value="Genomic_DNA"/>
</dbReference>
<evidence type="ECO:0000256" key="1">
    <source>
        <dbReference type="SAM" id="Phobius"/>
    </source>
</evidence>
<accession>A0A813G7S1</accession>
<sequence>MAVAGSGVTDFSRLGAAASGAMCVFGLGDVRSSDYNNDNTKHNYLFALMARVEQTYVLTMGDNATAQDKLTALLATALGPVPMSTALAAIQAVFSSQGPVSLTALAIRIAKNMAPGTTPAETDYAAYWAMGCYASKNYPNGAMPPLLQIHNILKSGALTARSLVAGIVSSSDLTSAESAVEAFGTDISSSQLDIVKAVKASTSSSGAVAQCAATFVAGTFDTATGPYPFLAAASLALESYDGAFIQNLLMVAYNRSLVTNTTSGDWLSVGNVLAGMTFPGGQKGLTYNSSSVGAGIIVSLASGATSLWEALASVPWLCSGLLCLLFVLLLIVFFFWGGGKNKQKQQKS</sequence>
<dbReference type="AlphaFoldDB" id="A0A813G7S1"/>
<comment type="caution">
    <text evidence="2">The sequence shown here is derived from an EMBL/GenBank/DDBJ whole genome shotgun (WGS) entry which is preliminary data.</text>
</comment>
<keyword evidence="1" id="KW-1133">Transmembrane helix</keyword>
<organism evidence="2 3">
    <name type="scientific">Polarella glacialis</name>
    <name type="common">Dinoflagellate</name>
    <dbReference type="NCBI Taxonomy" id="89957"/>
    <lineage>
        <taxon>Eukaryota</taxon>
        <taxon>Sar</taxon>
        <taxon>Alveolata</taxon>
        <taxon>Dinophyceae</taxon>
        <taxon>Suessiales</taxon>
        <taxon>Suessiaceae</taxon>
        <taxon>Polarella</taxon>
    </lineage>
</organism>
<keyword evidence="3" id="KW-1185">Reference proteome</keyword>
<name>A0A813G7S1_POLGL</name>
<evidence type="ECO:0000313" key="3">
    <source>
        <dbReference type="Proteomes" id="UP000654075"/>
    </source>
</evidence>
<gene>
    <name evidence="2" type="ORF">PGLA1383_LOCUS37852</name>
</gene>
<proteinExistence type="predicted"/>
<dbReference type="Proteomes" id="UP000654075">
    <property type="component" value="Unassembled WGS sequence"/>
</dbReference>
<keyword evidence="1" id="KW-0472">Membrane</keyword>
<protein>
    <submittedName>
        <fullName evidence="2">Uncharacterized protein</fullName>
    </submittedName>
</protein>
<reference evidence="2" key="1">
    <citation type="submission" date="2021-02" db="EMBL/GenBank/DDBJ databases">
        <authorList>
            <person name="Dougan E. K."/>
            <person name="Rhodes N."/>
            <person name="Thang M."/>
            <person name="Chan C."/>
        </authorList>
    </citation>
    <scope>NUCLEOTIDE SEQUENCE</scope>
</reference>